<evidence type="ECO:0000256" key="4">
    <source>
        <dbReference type="PIRNR" id="PIRNR037489"/>
    </source>
</evidence>
<evidence type="ECO:0000256" key="5">
    <source>
        <dbReference type="PIRSR" id="PIRSR602678-1"/>
    </source>
</evidence>
<evidence type="ECO:0000313" key="6">
    <source>
        <dbReference type="EMBL" id="NBI06995.1"/>
    </source>
</evidence>
<dbReference type="Pfam" id="PF01784">
    <property type="entry name" value="DUF34_NIF3"/>
    <property type="match status" value="1"/>
</dbReference>
<dbReference type="Gene3D" id="3.30.70.120">
    <property type="match status" value="1"/>
</dbReference>
<dbReference type="PANTHER" id="PTHR13799">
    <property type="entry name" value="NGG1 INTERACTING FACTOR 3"/>
    <property type="match status" value="1"/>
</dbReference>
<sequence length="368" mass="41411">MIDSEKIIKYIEGIAPENLAENWDNVGLQIGDTKRKVEKILLALDINLEVVDKAVKEQVDMIISHHPLFFSSLKQINLNTYKGKIVEKLIKNDILVYTAHTNLDASNNGVNDELARLLDIENPKILSKTHSDKLYKVVVTVPETHEEEVRRAFGESGAGNIGNYSNCSFSYEGMGRFKPEQGSNPYLGSKEEIEVVKEIKIEVVVEESNLNNVLKQMINAHPYEEVAYDIIKLENKIKEYGIGRFGNIERITLKKLAEKTKQRLNIQNVRVYGSLEKNIEKIAVAGGSGADFILDAYKKGADVYITGDIKHHDAQIAKEIGLDLIDAGHFHTEKIVMDSIKKYLSSKIKSDIEIIVAENDNIAQYKTI</sequence>
<comment type="caution">
    <text evidence="6">The sequence shown here is derived from an EMBL/GenBank/DDBJ whole genome shotgun (WGS) entry which is preliminary data.</text>
</comment>
<evidence type="ECO:0000256" key="3">
    <source>
        <dbReference type="ARBA" id="ARBA00022723"/>
    </source>
</evidence>
<evidence type="ECO:0000256" key="2">
    <source>
        <dbReference type="ARBA" id="ARBA00022112"/>
    </source>
</evidence>
<accession>A0A845QWW9</accession>
<dbReference type="Gene3D" id="3.40.1390.30">
    <property type="entry name" value="NIF3 (NGG1p interacting factor 3)-like"/>
    <property type="match status" value="2"/>
</dbReference>
<feature type="binding site" evidence="5">
    <location>
        <position position="329"/>
    </location>
    <ligand>
        <name>a divalent metal cation</name>
        <dbReference type="ChEBI" id="CHEBI:60240"/>
        <label>1</label>
    </ligand>
</feature>
<protein>
    <recommendedName>
        <fullName evidence="2 4">GTP cyclohydrolase 1 type 2 homolog</fullName>
    </recommendedName>
</protein>
<comment type="similarity">
    <text evidence="1 4">Belongs to the GTP cyclohydrolase I type 2/NIF3 family.</text>
</comment>
<proteinExistence type="inferred from homology"/>
<dbReference type="OrthoDB" id="9792792at2"/>
<dbReference type="PANTHER" id="PTHR13799:SF14">
    <property type="entry name" value="GTP CYCLOHYDROLASE 1 TYPE 2 HOMOLOG"/>
    <property type="match status" value="1"/>
</dbReference>
<dbReference type="AlphaFoldDB" id="A0A845QWW9"/>
<feature type="binding site" evidence="5">
    <location>
        <position position="65"/>
    </location>
    <ligand>
        <name>a divalent metal cation</name>
        <dbReference type="ChEBI" id="CHEBI:60240"/>
        <label>1</label>
    </ligand>
</feature>
<organism evidence="6 7">
    <name type="scientific">Senegalia massiliensis</name>
    <dbReference type="NCBI Taxonomy" id="1720316"/>
    <lineage>
        <taxon>Bacteria</taxon>
        <taxon>Bacillati</taxon>
        <taxon>Bacillota</taxon>
        <taxon>Clostridia</taxon>
        <taxon>Eubacteriales</taxon>
        <taxon>Clostridiaceae</taxon>
        <taxon>Senegalia</taxon>
    </lineage>
</organism>
<keyword evidence="7" id="KW-1185">Reference proteome</keyword>
<dbReference type="EMBL" id="QXXA01000009">
    <property type="protein sequence ID" value="NBI06995.1"/>
    <property type="molecule type" value="Genomic_DNA"/>
</dbReference>
<reference evidence="6 7" key="1">
    <citation type="submission" date="2018-08" db="EMBL/GenBank/DDBJ databases">
        <title>Murine metabolic-syndrome-specific gut microbial biobank.</title>
        <authorList>
            <person name="Liu C."/>
        </authorList>
    </citation>
    <scope>NUCLEOTIDE SEQUENCE [LARGE SCALE GENOMIC DNA]</scope>
    <source>
        <strain evidence="6 7">583</strain>
    </source>
</reference>
<evidence type="ECO:0000256" key="1">
    <source>
        <dbReference type="ARBA" id="ARBA00006964"/>
    </source>
</evidence>
<dbReference type="PIRSF" id="PIRSF037489">
    <property type="entry name" value="UCP037489_NIF3_YqfO"/>
    <property type="match status" value="1"/>
</dbReference>
<dbReference type="FunFam" id="3.40.1390.30:FF:000001">
    <property type="entry name" value="GTP cyclohydrolase 1 type 2"/>
    <property type="match status" value="1"/>
</dbReference>
<dbReference type="InterPro" id="IPR017221">
    <property type="entry name" value="DUF34/NIF3_bac"/>
</dbReference>
<dbReference type="Proteomes" id="UP000467132">
    <property type="component" value="Unassembled WGS sequence"/>
</dbReference>
<name>A0A845QWW9_9CLOT</name>
<dbReference type="GO" id="GO:0005737">
    <property type="term" value="C:cytoplasm"/>
    <property type="evidence" value="ECO:0007669"/>
    <property type="project" value="TreeGrafter"/>
</dbReference>
<dbReference type="RefSeq" id="WP_160197461.1">
    <property type="nucleotide sequence ID" value="NZ_QXXA01000009.1"/>
</dbReference>
<dbReference type="InterPro" id="IPR015867">
    <property type="entry name" value="N-reg_PII/ATP_PRibTrfase_C"/>
</dbReference>
<feature type="binding site" evidence="5">
    <location>
        <position position="66"/>
    </location>
    <ligand>
        <name>a divalent metal cation</name>
        <dbReference type="ChEBI" id="CHEBI:60240"/>
        <label>1</label>
    </ligand>
</feature>
<dbReference type="InterPro" id="IPR036069">
    <property type="entry name" value="DUF34/NIF3_sf"/>
</dbReference>
<feature type="binding site" evidence="5">
    <location>
        <position position="333"/>
    </location>
    <ligand>
        <name>a divalent metal cation</name>
        <dbReference type="ChEBI" id="CHEBI:60240"/>
        <label>1</label>
    </ligand>
</feature>
<dbReference type="SUPFAM" id="SSF102705">
    <property type="entry name" value="NIF3 (NGG1p interacting factor 3)-like"/>
    <property type="match status" value="1"/>
</dbReference>
<feature type="binding site" evidence="5">
    <location>
        <position position="104"/>
    </location>
    <ligand>
        <name>a divalent metal cation</name>
        <dbReference type="ChEBI" id="CHEBI:60240"/>
        <label>1</label>
    </ligand>
</feature>
<dbReference type="NCBIfam" id="TIGR00486">
    <property type="entry name" value="YbgI_SA1388"/>
    <property type="match status" value="1"/>
</dbReference>
<keyword evidence="3 4" id="KW-0479">Metal-binding</keyword>
<dbReference type="GO" id="GO:0046872">
    <property type="term" value="F:metal ion binding"/>
    <property type="evidence" value="ECO:0007669"/>
    <property type="project" value="UniProtKB-UniRule"/>
</dbReference>
<dbReference type="FunFam" id="3.30.70.120:FF:000006">
    <property type="entry name" value="GTP cyclohydrolase 1 type 2 homolog"/>
    <property type="match status" value="1"/>
</dbReference>
<gene>
    <name evidence="6" type="ORF">D3Z33_09035</name>
</gene>
<evidence type="ECO:0000313" key="7">
    <source>
        <dbReference type="Proteomes" id="UP000467132"/>
    </source>
</evidence>
<dbReference type="InterPro" id="IPR002678">
    <property type="entry name" value="DUF34/NIF3"/>
</dbReference>